<evidence type="ECO:0000256" key="1">
    <source>
        <dbReference type="SAM" id="SignalP"/>
    </source>
</evidence>
<dbReference type="EMBL" id="CP053452">
    <property type="protein sequence ID" value="QJW96396.1"/>
    <property type="molecule type" value="Genomic_DNA"/>
</dbReference>
<evidence type="ECO:0000313" key="2">
    <source>
        <dbReference type="EMBL" id="QJW96396.1"/>
    </source>
</evidence>
<dbReference type="Proteomes" id="UP000503447">
    <property type="component" value="Chromosome"/>
</dbReference>
<name>A0A6M5YSL4_9BACT</name>
<feature type="chain" id="PRO_5026918716" evidence="1">
    <location>
        <begin position="23"/>
        <end position="152"/>
    </location>
</feature>
<evidence type="ECO:0000313" key="3">
    <source>
        <dbReference type="Proteomes" id="UP000503447"/>
    </source>
</evidence>
<organism evidence="2 3">
    <name type="scientific">Frigoriglobus tundricola</name>
    <dbReference type="NCBI Taxonomy" id="2774151"/>
    <lineage>
        <taxon>Bacteria</taxon>
        <taxon>Pseudomonadati</taxon>
        <taxon>Planctomycetota</taxon>
        <taxon>Planctomycetia</taxon>
        <taxon>Gemmatales</taxon>
        <taxon>Gemmataceae</taxon>
        <taxon>Frigoriglobus</taxon>
    </lineage>
</organism>
<dbReference type="KEGG" id="ftj:FTUN_3953"/>
<gene>
    <name evidence="2" type="ORF">FTUN_3953</name>
</gene>
<dbReference type="RefSeq" id="WP_171471988.1">
    <property type="nucleotide sequence ID" value="NZ_CP053452.2"/>
</dbReference>
<reference evidence="3" key="1">
    <citation type="submission" date="2020-05" db="EMBL/GenBank/DDBJ databases">
        <title>Frigoriglobus tundricola gen. nov., sp. nov., a psychrotolerant cellulolytic planctomycete of the family Gemmataceae with two divergent copies of 16S rRNA gene.</title>
        <authorList>
            <person name="Kulichevskaya I.S."/>
            <person name="Ivanova A.A."/>
            <person name="Naumoff D.G."/>
            <person name="Beletsky A.V."/>
            <person name="Rijpstra W.I.C."/>
            <person name="Sinninghe Damste J.S."/>
            <person name="Mardanov A.V."/>
            <person name="Ravin N.V."/>
            <person name="Dedysh S.N."/>
        </authorList>
    </citation>
    <scope>NUCLEOTIDE SEQUENCE [LARGE SCALE GENOMIC DNA]</scope>
    <source>
        <strain evidence="3">PL17</strain>
    </source>
</reference>
<keyword evidence="3" id="KW-1185">Reference proteome</keyword>
<dbReference type="AlphaFoldDB" id="A0A6M5YSL4"/>
<proteinExistence type="predicted"/>
<sequence>MLRLTVAAGVACAVMLWHPVDAQFNTSDIGASAMPGNIVGSYRGNVKPVGQKLPAAAPQAGQSITANATMQPYDPKHPYAALKGANIDPNQVLAPLVGADGKPVESPDALDNLSQKIKSLWGMAGQAPPRPPWVPGIARRNRERAQMMWRRD</sequence>
<keyword evidence="1" id="KW-0732">Signal</keyword>
<protein>
    <submittedName>
        <fullName evidence="2">Uncharacterized protein</fullName>
    </submittedName>
</protein>
<accession>A0A6M5YSL4</accession>
<feature type="signal peptide" evidence="1">
    <location>
        <begin position="1"/>
        <end position="22"/>
    </location>
</feature>